<dbReference type="RefSeq" id="WP_074592983.1">
    <property type="nucleotide sequence ID" value="NZ_FNBS01000128.1"/>
</dbReference>
<dbReference type="Gene3D" id="1.10.150.80">
    <property type="entry name" value="HRDC domain"/>
    <property type="match status" value="1"/>
</dbReference>
<protein>
    <submittedName>
        <fullName evidence="3">Nuclease-related domain-containing protein</fullName>
    </submittedName>
</protein>
<dbReference type="SUPFAM" id="SSF47819">
    <property type="entry name" value="HRDC-like"/>
    <property type="match status" value="1"/>
</dbReference>
<dbReference type="EMBL" id="FNBS01000128">
    <property type="protein sequence ID" value="SDG73804.1"/>
    <property type="molecule type" value="Genomic_DNA"/>
</dbReference>
<dbReference type="GO" id="GO:0003676">
    <property type="term" value="F:nucleic acid binding"/>
    <property type="evidence" value="ECO:0007669"/>
    <property type="project" value="InterPro"/>
</dbReference>
<dbReference type="Proteomes" id="UP000183404">
    <property type="component" value="Unassembled WGS sequence"/>
</dbReference>
<evidence type="ECO:0000313" key="4">
    <source>
        <dbReference type="Proteomes" id="UP000183404"/>
    </source>
</evidence>
<dbReference type="Pfam" id="PF08378">
    <property type="entry name" value="NERD"/>
    <property type="match status" value="1"/>
</dbReference>
<evidence type="ECO:0000259" key="1">
    <source>
        <dbReference type="PROSITE" id="PS50965"/>
    </source>
</evidence>
<evidence type="ECO:0000259" key="2">
    <source>
        <dbReference type="PROSITE" id="PS50967"/>
    </source>
</evidence>
<evidence type="ECO:0000313" key="3">
    <source>
        <dbReference type="EMBL" id="SDG73804.1"/>
    </source>
</evidence>
<feature type="domain" description="HRDC" evidence="2">
    <location>
        <begin position="276"/>
        <end position="350"/>
    </location>
</feature>
<feature type="domain" description="NERD" evidence="1">
    <location>
        <begin position="61"/>
        <end position="181"/>
    </location>
</feature>
<gene>
    <name evidence="3" type="ORF">SAMN04244560_02847</name>
</gene>
<dbReference type="InterPro" id="IPR002121">
    <property type="entry name" value="HRDC_dom"/>
</dbReference>
<organism evidence="3 4">
    <name type="scientific">Thermoanaerobacter thermohydrosulfuricus</name>
    <name type="common">Clostridium thermohydrosulfuricum</name>
    <dbReference type="NCBI Taxonomy" id="1516"/>
    <lineage>
        <taxon>Bacteria</taxon>
        <taxon>Bacillati</taxon>
        <taxon>Bacillota</taxon>
        <taxon>Clostridia</taxon>
        <taxon>Thermoanaerobacterales</taxon>
        <taxon>Thermoanaerobacteraceae</taxon>
        <taxon>Thermoanaerobacter</taxon>
    </lineage>
</organism>
<name>A0A1G7WPJ7_THETY</name>
<dbReference type="PROSITE" id="PS50965">
    <property type="entry name" value="NERD"/>
    <property type="match status" value="1"/>
</dbReference>
<reference evidence="3 4" key="1">
    <citation type="submission" date="2016-10" db="EMBL/GenBank/DDBJ databases">
        <authorList>
            <person name="de Groot N.N."/>
        </authorList>
    </citation>
    <scope>NUCLEOTIDE SEQUENCE [LARGE SCALE GENOMIC DNA]</scope>
    <source>
        <strain evidence="3 4">DSM 569</strain>
    </source>
</reference>
<dbReference type="InterPro" id="IPR011528">
    <property type="entry name" value="NERD"/>
</dbReference>
<dbReference type="InterPro" id="IPR010997">
    <property type="entry name" value="HRDC-like_sf"/>
</dbReference>
<dbReference type="Pfam" id="PF00570">
    <property type="entry name" value="HRDC"/>
    <property type="match status" value="1"/>
</dbReference>
<sequence length="350" mass="41353">MSFIDEAIYTLFNGKRTITEPIFVKDFDMNNQQLNDLIKLYQTLPPEKRKWIEKDIKLLKQGLEGEKNVYYELKNSFLPMLCLYDIRLEYDNYVAQYDFIIITKKFIYVLETKKLNGDIEITKDGDFIRIIKSDSGKIIKKEGMYSPISQNDRHVKILKEILTKEKLIKNFPIKSAVVIANSKTIVDKSKCPKNIQNSIYKYDQIVNLLKKELEDKTNDRDILEKYLYDIANFLIKNHKPITYNYASKYSLDAVDIKVLEDSKEKQKDDNNDSMPNNKNTQIYEELRKYRLETAKRENIKPYWVFTNEELNSLVEKLPKTKEELLQIKGFGQKKVEKYGDDILAILNKET</sequence>
<dbReference type="GO" id="GO:0000166">
    <property type="term" value="F:nucleotide binding"/>
    <property type="evidence" value="ECO:0007669"/>
    <property type="project" value="InterPro"/>
</dbReference>
<dbReference type="AlphaFoldDB" id="A0A1G7WPJ7"/>
<dbReference type="InterPro" id="IPR044876">
    <property type="entry name" value="HRDC_dom_sf"/>
</dbReference>
<proteinExistence type="predicted"/>
<accession>A0A1G7WPJ7</accession>
<dbReference type="PROSITE" id="PS50967">
    <property type="entry name" value="HRDC"/>
    <property type="match status" value="1"/>
</dbReference>
<dbReference type="SMART" id="SM00341">
    <property type="entry name" value="HRDC"/>
    <property type="match status" value="1"/>
</dbReference>